<evidence type="ECO:0000256" key="9">
    <source>
        <dbReference type="ARBA" id="ARBA00022833"/>
    </source>
</evidence>
<dbReference type="InterPro" id="IPR011334">
    <property type="entry name" value="UDP-acyl_GlcNac_deAcase_C"/>
</dbReference>
<evidence type="ECO:0000256" key="3">
    <source>
        <dbReference type="ARBA" id="ARBA00005002"/>
    </source>
</evidence>
<dbReference type="InterPro" id="IPR020568">
    <property type="entry name" value="Ribosomal_Su5_D2-typ_SF"/>
</dbReference>
<evidence type="ECO:0000256" key="4">
    <source>
        <dbReference type="ARBA" id="ARBA00012745"/>
    </source>
</evidence>
<dbReference type="HAMAP" id="MF_00388">
    <property type="entry name" value="LpxC"/>
    <property type="match status" value="1"/>
</dbReference>
<comment type="catalytic activity">
    <reaction evidence="11 12">
        <text>a UDP-3-O-[(3R)-3-hydroxyacyl]-N-acetyl-alpha-D-glucosamine + H2O = a UDP-3-O-[(3R)-3-hydroxyacyl]-alpha-D-glucosamine + acetate</text>
        <dbReference type="Rhea" id="RHEA:67816"/>
        <dbReference type="ChEBI" id="CHEBI:15377"/>
        <dbReference type="ChEBI" id="CHEBI:30089"/>
        <dbReference type="ChEBI" id="CHEBI:137740"/>
        <dbReference type="ChEBI" id="CHEBI:173225"/>
        <dbReference type="EC" id="3.5.1.108"/>
    </reaction>
</comment>
<keyword evidence="7 12" id="KW-0479">Metal-binding</keyword>
<dbReference type="AlphaFoldDB" id="A0A5B2TJP0"/>
<evidence type="ECO:0000313" key="14">
    <source>
        <dbReference type="Proteomes" id="UP000322110"/>
    </source>
</evidence>
<evidence type="ECO:0000256" key="6">
    <source>
        <dbReference type="ARBA" id="ARBA00022556"/>
    </source>
</evidence>
<dbReference type="PANTHER" id="PTHR33694">
    <property type="entry name" value="UDP-3-O-ACYL-N-ACETYLGLUCOSAMINE DEACETYLASE 1, MITOCHONDRIAL-RELATED"/>
    <property type="match status" value="1"/>
</dbReference>
<dbReference type="Gene3D" id="3.30.1700.10">
    <property type="entry name" value="lpxc deacetylase, domain 2"/>
    <property type="match status" value="1"/>
</dbReference>
<keyword evidence="6 12" id="KW-0441">Lipid A biosynthesis</keyword>
<keyword evidence="10 12" id="KW-0443">Lipid metabolism</keyword>
<evidence type="ECO:0000256" key="7">
    <source>
        <dbReference type="ARBA" id="ARBA00022723"/>
    </source>
</evidence>
<keyword evidence="5 12" id="KW-0444">Lipid biosynthesis</keyword>
<keyword evidence="14" id="KW-1185">Reference proteome</keyword>
<dbReference type="Proteomes" id="UP000322110">
    <property type="component" value="Unassembled WGS sequence"/>
</dbReference>
<accession>A0A5B2TJP0</accession>
<comment type="cofactor">
    <cofactor evidence="1 12">
        <name>Zn(2+)</name>
        <dbReference type="ChEBI" id="CHEBI:29105"/>
    </cofactor>
</comment>
<evidence type="ECO:0000256" key="1">
    <source>
        <dbReference type="ARBA" id="ARBA00001947"/>
    </source>
</evidence>
<dbReference type="SUPFAM" id="SSF54211">
    <property type="entry name" value="Ribosomal protein S5 domain 2-like"/>
    <property type="match status" value="2"/>
</dbReference>
<evidence type="ECO:0000256" key="11">
    <source>
        <dbReference type="ARBA" id="ARBA00024535"/>
    </source>
</evidence>
<evidence type="ECO:0000256" key="5">
    <source>
        <dbReference type="ARBA" id="ARBA00022516"/>
    </source>
</evidence>
<dbReference type="GO" id="GO:0046872">
    <property type="term" value="F:metal ion binding"/>
    <property type="evidence" value="ECO:0007669"/>
    <property type="project" value="UniProtKB-KW"/>
</dbReference>
<gene>
    <name evidence="12" type="primary">lpxC</name>
    <name evidence="13" type="ORF">F0Q34_03260</name>
</gene>
<dbReference type="GO" id="GO:0103117">
    <property type="term" value="F:UDP-3-O-acyl-N-acetylglucosamine deacetylase activity"/>
    <property type="evidence" value="ECO:0007669"/>
    <property type="project" value="UniProtKB-UniRule"/>
</dbReference>
<reference evidence="13 14" key="1">
    <citation type="journal article" date="2015" name="Int. J. Syst. Evol. Microbiol.">
        <title>Roseomonas oryzae sp. nov., isolated from paddy rhizosphere soil.</title>
        <authorList>
            <person name="Ramaprasad E.V."/>
            <person name="Sasikala Ch."/>
            <person name="Ramana Ch.V."/>
        </authorList>
    </citation>
    <scope>NUCLEOTIDE SEQUENCE [LARGE SCALE GENOMIC DNA]</scope>
    <source>
        <strain evidence="13 14">KCTC 42542</strain>
    </source>
</reference>
<name>A0A5B2TJP0_9PROT</name>
<feature type="active site" description="Proton donor" evidence="12">
    <location>
        <position position="277"/>
    </location>
</feature>
<comment type="similarity">
    <text evidence="12">Belongs to the LpxC family.</text>
</comment>
<dbReference type="EMBL" id="VUKA01000001">
    <property type="protein sequence ID" value="KAA2214727.1"/>
    <property type="molecule type" value="Genomic_DNA"/>
</dbReference>
<evidence type="ECO:0000256" key="8">
    <source>
        <dbReference type="ARBA" id="ARBA00022801"/>
    </source>
</evidence>
<dbReference type="GO" id="GO:0009245">
    <property type="term" value="P:lipid A biosynthetic process"/>
    <property type="evidence" value="ECO:0007669"/>
    <property type="project" value="UniProtKB-UniRule"/>
</dbReference>
<dbReference type="Gene3D" id="3.30.230.20">
    <property type="entry name" value="lpxc deacetylase, domain 1"/>
    <property type="match status" value="1"/>
</dbReference>
<organism evidence="13 14">
    <name type="scientific">Teichococcus oryzae</name>
    <dbReference type="NCBI Taxonomy" id="1608942"/>
    <lineage>
        <taxon>Bacteria</taxon>
        <taxon>Pseudomonadati</taxon>
        <taxon>Pseudomonadota</taxon>
        <taxon>Alphaproteobacteria</taxon>
        <taxon>Acetobacterales</taxon>
        <taxon>Roseomonadaceae</taxon>
        <taxon>Roseomonas</taxon>
    </lineage>
</organism>
<keyword evidence="9 12" id="KW-0862">Zinc</keyword>
<dbReference type="InterPro" id="IPR004463">
    <property type="entry name" value="UDP-acyl_GlcNac_deAcase"/>
</dbReference>
<dbReference type="EC" id="3.5.1.108" evidence="4 12"/>
<dbReference type="NCBIfam" id="TIGR00325">
    <property type="entry name" value="lpxC"/>
    <property type="match status" value="1"/>
</dbReference>
<keyword evidence="8 12" id="KW-0378">Hydrolase</keyword>
<feature type="binding site" evidence="12">
    <location>
        <position position="87"/>
    </location>
    <ligand>
        <name>Zn(2+)</name>
        <dbReference type="ChEBI" id="CHEBI:29105"/>
    </ligand>
</feature>
<dbReference type="RefSeq" id="WP_149810682.1">
    <property type="nucleotide sequence ID" value="NZ_VUKA01000001.1"/>
</dbReference>
<proteinExistence type="inferred from homology"/>
<dbReference type="Pfam" id="PF03331">
    <property type="entry name" value="LpxC"/>
    <property type="match status" value="1"/>
</dbReference>
<comment type="caution">
    <text evidence="13">The sequence shown here is derived from an EMBL/GenBank/DDBJ whole genome shotgun (WGS) entry which is preliminary data.</text>
</comment>
<evidence type="ECO:0000313" key="13">
    <source>
        <dbReference type="EMBL" id="KAA2214727.1"/>
    </source>
</evidence>
<comment type="function">
    <text evidence="2 12">Catalyzes the hydrolysis of UDP-3-O-myristoyl-N-acetylglucosamine to form UDP-3-O-myristoylglucosamine and acetate, the committed step in lipid A biosynthesis.</text>
</comment>
<dbReference type="PANTHER" id="PTHR33694:SF1">
    <property type="entry name" value="UDP-3-O-ACYL-N-ACETYLGLUCOSAMINE DEACETYLASE 1, MITOCHONDRIAL-RELATED"/>
    <property type="match status" value="1"/>
</dbReference>
<evidence type="ECO:0000256" key="12">
    <source>
        <dbReference type="HAMAP-Rule" id="MF_00388"/>
    </source>
</evidence>
<evidence type="ECO:0000256" key="2">
    <source>
        <dbReference type="ARBA" id="ARBA00002923"/>
    </source>
</evidence>
<dbReference type="UniPathway" id="UPA00359">
    <property type="reaction ID" value="UER00478"/>
</dbReference>
<dbReference type="GO" id="GO:0016020">
    <property type="term" value="C:membrane"/>
    <property type="evidence" value="ECO:0007669"/>
    <property type="project" value="GOC"/>
</dbReference>
<dbReference type="OrthoDB" id="9802746at2"/>
<sequence>MDGFIATGTERRRTLKAAIGCVGVGLHSGRRASLTLRPAPVDHGIVFRRTDLGIDIPARFDLVFDTRLCTAIALPDQPHARLGTIEHIMAALSACGIDDLLIEVDGPEVPILDGSAAPFLFLIDCAGIQTTFMPRRSIEVLRTVRVQDGEGEKAAWAALHPSATPGFEAHLEIDFPSSAIGRQNLSLRVTEASFRGVLADSRTFTLAEDVARLRAAGLALGGSLSNAVVVDGPLVLNPGGLRHKDECVRHKMLDVVGDLALLGAPVMARFEGSRSGHALNNRLARALMADPFAWRWREASLAEPALSQRSEAVAA</sequence>
<protein>
    <recommendedName>
        <fullName evidence="4 12">UDP-3-O-acyl-N-acetylglucosamine deacetylase</fullName>
        <shortName evidence="12">UDP-3-O-acyl-GlcNAc deacetylase</shortName>
        <ecNumber evidence="4 12">3.5.1.108</ecNumber>
    </recommendedName>
    <alternativeName>
        <fullName evidence="12">UDP-3-O-[R-3-hydroxymyristoyl]-N-acetylglucosamine deacetylase</fullName>
    </alternativeName>
</protein>
<feature type="binding site" evidence="12">
    <location>
        <position position="250"/>
    </location>
    <ligand>
        <name>Zn(2+)</name>
        <dbReference type="ChEBI" id="CHEBI:29105"/>
    </ligand>
</feature>
<comment type="pathway">
    <text evidence="3 12">Glycolipid biosynthesis; lipid IV(A) biosynthesis; lipid IV(A) from (3R)-3-hydroxytetradecanoyl-[acyl-carrier-protein] and UDP-N-acetyl-alpha-D-glucosamine: step 2/6.</text>
</comment>
<dbReference type="InterPro" id="IPR015870">
    <property type="entry name" value="UDP-acyl_N-AcGlcN_deAcase_N"/>
</dbReference>
<feature type="binding site" evidence="12">
    <location>
        <position position="254"/>
    </location>
    <ligand>
        <name>Zn(2+)</name>
        <dbReference type="ChEBI" id="CHEBI:29105"/>
    </ligand>
</feature>
<evidence type="ECO:0000256" key="10">
    <source>
        <dbReference type="ARBA" id="ARBA00023098"/>
    </source>
</evidence>